<evidence type="ECO:0000313" key="1">
    <source>
        <dbReference type="EMBL" id="KAK8780973.1"/>
    </source>
</evidence>
<gene>
    <name evidence="1" type="ORF">V5799_017685</name>
</gene>
<organism evidence="1 2">
    <name type="scientific">Amblyomma americanum</name>
    <name type="common">Lone star tick</name>
    <dbReference type="NCBI Taxonomy" id="6943"/>
    <lineage>
        <taxon>Eukaryota</taxon>
        <taxon>Metazoa</taxon>
        <taxon>Ecdysozoa</taxon>
        <taxon>Arthropoda</taxon>
        <taxon>Chelicerata</taxon>
        <taxon>Arachnida</taxon>
        <taxon>Acari</taxon>
        <taxon>Parasitiformes</taxon>
        <taxon>Ixodida</taxon>
        <taxon>Ixodoidea</taxon>
        <taxon>Ixodidae</taxon>
        <taxon>Amblyomminae</taxon>
        <taxon>Amblyomma</taxon>
    </lineage>
</organism>
<dbReference type="AlphaFoldDB" id="A0AAQ4F2I8"/>
<sequence>MFSGCVRVQVAPCSAPYLAGSVHQSSNRQWSKRASRVTLLSSRVLLSTPSPCRCKNIRSQIITVTNGISSHAQETENLMAAREEVTDALKATQKRKAAVCRFCGHPKADIAHLLYVP</sequence>
<accession>A0AAQ4F2I8</accession>
<evidence type="ECO:0000313" key="2">
    <source>
        <dbReference type="Proteomes" id="UP001321473"/>
    </source>
</evidence>
<proteinExistence type="predicted"/>
<keyword evidence="2" id="KW-1185">Reference proteome</keyword>
<protein>
    <submittedName>
        <fullName evidence="1">Uncharacterized protein</fullName>
    </submittedName>
</protein>
<dbReference type="EMBL" id="JARKHS020008206">
    <property type="protein sequence ID" value="KAK8780973.1"/>
    <property type="molecule type" value="Genomic_DNA"/>
</dbReference>
<name>A0AAQ4F2I8_AMBAM</name>
<comment type="caution">
    <text evidence="1">The sequence shown here is derived from an EMBL/GenBank/DDBJ whole genome shotgun (WGS) entry which is preliminary data.</text>
</comment>
<dbReference type="Proteomes" id="UP001321473">
    <property type="component" value="Unassembled WGS sequence"/>
</dbReference>
<reference evidence="1 2" key="1">
    <citation type="journal article" date="2023" name="Arcadia Sci">
        <title>De novo assembly of a long-read Amblyomma americanum tick genome.</title>
        <authorList>
            <person name="Chou S."/>
            <person name="Poskanzer K.E."/>
            <person name="Rollins M."/>
            <person name="Thuy-Boun P.S."/>
        </authorList>
    </citation>
    <scope>NUCLEOTIDE SEQUENCE [LARGE SCALE GENOMIC DNA]</scope>
    <source>
        <strain evidence="1">F_SG_1</strain>
        <tissue evidence="1">Salivary glands</tissue>
    </source>
</reference>